<name>A0A7W8AIA3_9HYPH</name>
<keyword evidence="2" id="KW-1185">Reference proteome</keyword>
<dbReference type="AlphaFoldDB" id="A0A7W8AIA3"/>
<dbReference type="RefSeq" id="WP_151158153.1">
    <property type="nucleotide sequence ID" value="NZ_JACHIL010000001.1"/>
</dbReference>
<dbReference type="Pfam" id="PF05521">
    <property type="entry name" value="Phage_HCP"/>
    <property type="match status" value="1"/>
</dbReference>
<dbReference type="InterPro" id="IPR038666">
    <property type="entry name" value="SSP1_head-tail_sf"/>
</dbReference>
<evidence type="ECO:0000313" key="1">
    <source>
        <dbReference type="EMBL" id="MBB5089528.1"/>
    </source>
</evidence>
<proteinExistence type="predicted"/>
<dbReference type="Gene3D" id="2.40.10.270">
    <property type="entry name" value="Bacteriophage SPP1 head-tail adaptor protein"/>
    <property type="match status" value="1"/>
</dbReference>
<dbReference type="InterPro" id="IPR008767">
    <property type="entry name" value="Phage_SPP1_head-tail_adaptor"/>
</dbReference>
<reference evidence="1 2" key="1">
    <citation type="submission" date="2020-08" db="EMBL/GenBank/DDBJ databases">
        <title>Genomic Encyclopedia of Type Strains, Phase IV (KMG-IV): sequencing the most valuable type-strain genomes for metagenomic binning, comparative biology and taxonomic classification.</title>
        <authorList>
            <person name="Goeker M."/>
        </authorList>
    </citation>
    <scope>NUCLEOTIDE SEQUENCE [LARGE SCALE GENOMIC DNA]</scope>
    <source>
        <strain evidence="1 2">DSM 25620</strain>
    </source>
</reference>
<dbReference type="NCBIfam" id="TIGR01563">
    <property type="entry name" value="gp16_SPP1"/>
    <property type="match status" value="1"/>
</dbReference>
<gene>
    <name evidence="1" type="ORF">HNQ68_000040</name>
</gene>
<sequence length="115" mass="13256">MNLQFIDAGQFKTLLTLEENRPLFDETGGYQEQWTEIATLWGRIEPKKTGSQNFAGQAIPHVTHLITTRYRSDIAVSMRLTRVGRHFTVLGLHDPDESQRYLICSVRAFPDYLET</sequence>
<organism evidence="1 2">
    <name type="scientific">Pseudochrobactrum saccharolyticum</name>
    <dbReference type="NCBI Taxonomy" id="354352"/>
    <lineage>
        <taxon>Bacteria</taxon>
        <taxon>Pseudomonadati</taxon>
        <taxon>Pseudomonadota</taxon>
        <taxon>Alphaproteobacteria</taxon>
        <taxon>Hyphomicrobiales</taxon>
        <taxon>Brucellaceae</taxon>
        <taxon>Pseudochrobactrum</taxon>
    </lineage>
</organism>
<comment type="caution">
    <text evidence="1">The sequence shown here is derived from an EMBL/GenBank/DDBJ whole genome shotgun (WGS) entry which is preliminary data.</text>
</comment>
<evidence type="ECO:0000313" key="2">
    <source>
        <dbReference type="Proteomes" id="UP000531231"/>
    </source>
</evidence>
<dbReference type="EMBL" id="JACHIL010000001">
    <property type="protein sequence ID" value="MBB5089528.1"/>
    <property type="molecule type" value="Genomic_DNA"/>
</dbReference>
<protein>
    <submittedName>
        <fullName evidence="1">SPP1 family predicted phage head-tail adaptor</fullName>
    </submittedName>
</protein>
<dbReference type="Proteomes" id="UP000531231">
    <property type="component" value="Unassembled WGS sequence"/>
</dbReference>
<accession>A0A7W8AIA3</accession>